<dbReference type="GO" id="GO:0043171">
    <property type="term" value="P:peptide catabolic process"/>
    <property type="evidence" value="ECO:0007669"/>
    <property type="project" value="TreeGrafter"/>
</dbReference>
<evidence type="ECO:0000256" key="8">
    <source>
        <dbReference type="ARBA" id="ARBA00022833"/>
    </source>
</evidence>
<keyword evidence="9" id="KW-0482">Metalloprotease</keyword>
<accession>A0A9J6FIM2</accession>
<organism evidence="14 15">
    <name type="scientific">Haemaphysalis longicornis</name>
    <name type="common">Bush tick</name>
    <dbReference type="NCBI Taxonomy" id="44386"/>
    <lineage>
        <taxon>Eukaryota</taxon>
        <taxon>Metazoa</taxon>
        <taxon>Ecdysozoa</taxon>
        <taxon>Arthropoda</taxon>
        <taxon>Chelicerata</taxon>
        <taxon>Arachnida</taxon>
        <taxon>Acari</taxon>
        <taxon>Parasitiformes</taxon>
        <taxon>Ixodida</taxon>
        <taxon>Ixodoidea</taxon>
        <taxon>Ixodidae</taxon>
        <taxon>Haemaphysalinae</taxon>
        <taxon>Haemaphysalis</taxon>
    </lineage>
</organism>
<dbReference type="VEuPathDB" id="VectorBase:HLOH_061698"/>
<dbReference type="Proteomes" id="UP000821853">
    <property type="component" value="Chromosome 1"/>
</dbReference>
<keyword evidence="11" id="KW-0325">Glycoprotein</keyword>
<dbReference type="Gene3D" id="3.40.630.10">
    <property type="entry name" value="Zn peptidases"/>
    <property type="match status" value="1"/>
</dbReference>
<feature type="signal peptide" evidence="13">
    <location>
        <begin position="1"/>
        <end position="19"/>
    </location>
</feature>
<keyword evidence="10" id="KW-0865">Zymogen</keyword>
<keyword evidence="15" id="KW-1185">Reference proteome</keyword>
<keyword evidence="7" id="KW-0378">Hydrolase</keyword>
<keyword evidence="5" id="KW-0479">Metal-binding</keyword>
<evidence type="ECO:0000256" key="11">
    <source>
        <dbReference type="ARBA" id="ARBA00023180"/>
    </source>
</evidence>
<evidence type="ECO:0000256" key="10">
    <source>
        <dbReference type="ARBA" id="ARBA00023145"/>
    </source>
</evidence>
<comment type="subcellular location">
    <subcellularLocation>
        <location evidence="1">Secreted</location>
    </subcellularLocation>
</comment>
<comment type="caution">
    <text evidence="14">The sequence shown here is derived from an EMBL/GenBank/DDBJ whole genome shotgun (WGS) entry which is preliminary data.</text>
</comment>
<dbReference type="OrthoDB" id="10013407at2759"/>
<evidence type="ECO:0000256" key="7">
    <source>
        <dbReference type="ARBA" id="ARBA00022801"/>
    </source>
</evidence>
<evidence type="ECO:0000256" key="9">
    <source>
        <dbReference type="ARBA" id="ARBA00023049"/>
    </source>
</evidence>
<evidence type="ECO:0000256" key="1">
    <source>
        <dbReference type="ARBA" id="ARBA00004613"/>
    </source>
</evidence>
<dbReference type="GO" id="GO:0070573">
    <property type="term" value="F:metallodipeptidase activity"/>
    <property type="evidence" value="ECO:0007669"/>
    <property type="project" value="InterPro"/>
</dbReference>
<evidence type="ECO:0000256" key="13">
    <source>
        <dbReference type="SAM" id="SignalP"/>
    </source>
</evidence>
<gene>
    <name evidence="14" type="ORF">HPB48_002163</name>
</gene>
<keyword evidence="6 13" id="KW-0732">Signal</keyword>
<keyword evidence="3" id="KW-0964">Secreted</keyword>
<dbReference type="InterPro" id="IPR039866">
    <property type="entry name" value="CPQ"/>
</dbReference>
<keyword evidence="8" id="KW-0862">Zinc</keyword>
<evidence type="ECO:0000256" key="4">
    <source>
        <dbReference type="ARBA" id="ARBA00022670"/>
    </source>
</evidence>
<feature type="region of interest" description="Disordered" evidence="12">
    <location>
        <begin position="338"/>
        <end position="366"/>
    </location>
</feature>
<dbReference type="GO" id="GO:0005615">
    <property type="term" value="C:extracellular space"/>
    <property type="evidence" value="ECO:0007669"/>
    <property type="project" value="TreeGrafter"/>
</dbReference>
<protein>
    <submittedName>
        <fullName evidence="14">Uncharacterized protein</fullName>
    </submittedName>
</protein>
<name>A0A9J6FIM2_HAELO</name>
<sequence>MALCVAAALLAAAALRAQAVCIVPDLQFREIRNASEQVQDLIKLFRTGAEKGMPELLHLPAREDSPQWEGRPMLSFFWALGRHPKGTIHRKLKKKLFNIFSTVHCDFDLTKEEPEGSTYRELSQFADRFGSRMLGSAQLEKSIDHLVELFKLDHFQDVHTEDVLAVRWRRQQEVARLVRPEEHQLHILGLGGSSGTPPGGITAPLDVVKSFAELEMKGPSVSGHIVLYVPEWKGHGNYASYLLQGTTKAARLGALGVLFRAPEPLTGTALFAGLTGYEKDAPRIGAAVLTKQDSDMLVRMVDRRQEVLIHLSMDPGEPQQVVSRNIVVQWTGTKFPKEAAKVPTMGSSKPSRERQWRPSPRVCSYS</sequence>
<feature type="chain" id="PRO_5039900257" evidence="13">
    <location>
        <begin position="20"/>
        <end position="366"/>
    </location>
</feature>
<dbReference type="Gene3D" id="3.50.30.30">
    <property type="match status" value="1"/>
</dbReference>
<proteinExistence type="inferred from homology"/>
<evidence type="ECO:0000313" key="15">
    <source>
        <dbReference type="Proteomes" id="UP000821853"/>
    </source>
</evidence>
<evidence type="ECO:0000313" key="14">
    <source>
        <dbReference type="EMBL" id="KAH9362185.1"/>
    </source>
</evidence>
<comment type="similarity">
    <text evidence="2">Belongs to the peptidase M28 family.</text>
</comment>
<evidence type="ECO:0000256" key="6">
    <source>
        <dbReference type="ARBA" id="ARBA00022729"/>
    </source>
</evidence>
<evidence type="ECO:0000256" key="2">
    <source>
        <dbReference type="ARBA" id="ARBA00010918"/>
    </source>
</evidence>
<reference evidence="14 15" key="1">
    <citation type="journal article" date="2020" name="Cell">
        <title>Large-Scale Comparative Analyses of Tick Genomes Elucidate Their Genetic Diversity and Vector Capacities.</title>
        <authorList>
            <consortium name="Tick Genome and Microbiome Consortium (TIGMIC)"/>
            <person name="Jia N."/>
            <person name="Wang J."/>
            <person name="Shi W."/>
            <person name="Du L."/>
            <person name="Sun Y."/>
            <person name="Zhan W."/>
            <person name="Jiang J.F."/>
            <person name="Wang Q."/>
            <person name="Zhang B."/>
            <person name="Ji P."/>
            <person name="Bell-Sakyi L."/>
            <person name="Cui X.M."/>
            <person name="Yuan T.T."/>
            <person name="Jiang B.G."/>
            <person name="Yang W.F."/>
            <person name="Lam T.T."/>
            <person name="Chang Q.C."/>
            <person name="Ding S.J."/>
            <person name="Wang X.J."/>
            <person name="Zhu J.G."/>
            <person name="Ruan X.D."/>
            <person name="Zhao L."/>
            <person name="Wei J.T."/>
            <person name="Ye R.Z."/>
            <person name="Que T.C."/>
            <person name="Du C.H."/>
            <person name="Zhou Y.H."/>
            <person name="Cheng J.X."/>
            <person name="Dai P.F."/>
            <person name="Guo W.B."/>
            <person name="Han X.H."/>
            <person name="Huang E.J."/>
            <person name="Li L.F."/>
            <person name="Wei W."/>
            <person name="Gao Y.C."/>
            <person name="Liu J.Z."/>
            <person name="Shao H.Z."/>
            <person name="Wang X."/>
            <person name="Wang C.C."/>
            <person name="Yang T.C."/>
            <person name="Huo Q.B."/>
            <person name="Li W."/>
            <person name="Chen H.Y."/>
            <person name="Chen S.E."/>
            <person name="Zhou L.G."/>
            <person name="Ni X.B."/>
            <person name="Tian J.H."/>
            <person name="Sheng Y."/>
            <person name="Liu T."/>
            <person name="Pan Y.S."/>
            <person name="Xia L.Y."/>
            <person name="Li J."/>
            <person name="Zhao F."/>
            <person name="Cao W.C."/>
        </authorList>
    </citation>
    <scope>NUCLEOTIDE SEQUENCE [LARGE SCALE GENOMIC DNA]</scope>
    <source>
        <strain evidence="14">HaeL-2018</strain>
    </source>
</reference>
<dbReference type="AlphaFoldDB" id="A0A9J6FIM2"/>
<dbReference type="EMBL" id="JABSTR010000001">
    <property type="protein sequence ID" value="KAH9362185.1"/>
    <property type="molecule type" value="Genomic_DNA"/>
</dbReference>
<dbReference type="PANTHER" id="PTHR12053">
    <property type="entry name" value="PROTEASE FAMILY M28 PLASMA GLUTAMATE CARBOXYPEPTIDASE-RELATED"/>
    <property type="match status" value="1"/>
</dbReference>
<evidence type="ECO:0000256" key="5">
    <source>
        <dbReference type="ARBA" id="ARBA00022723"/>
    </source>
</evidence>
<dbReference type="PANTHER" id="PTHR12053:SF3">
    <property type="entry name" value="CARBOXYPEPTIDASE Q"/>
    <property type="match status" value="1"/>
</dbReference>
<evidence type="ECO:0000256" key="3">
    <source>
        <dbReference type="ARBA" id="ARBA00022525"/>
    </source>
</evidence>
<dbReference type="GO" id="GO:0046872">
    <property type="term" value="F:metal ion binding"/>
    <property type="evidence" value="ECO:0007669"/>
    <property type="project" value="UniProtKB-KW"/>
</dbReference>
<keyword evidence="4" id="KW-0645">Protease</keyword>
<evidence type="ECO:0000256" key="12">
    <source>
        <dbReference type="SAM" id="MobiDB-lite"/>
    </source>
</evidence>
<dbReference type="GO" id="GO:0006508">
    <property type="term" value="P:proteolysis"/>
    <property type="evidence" value="ECO:0007669"/>
    <property type="project" value="UniProtKB-KW"/>
</dbReference>